<keyword evidence="1" id="KW-0732">Signal</keyword>
<name>A0A8D2M1C8_ZONAL</name>
<sequence>MKILFLLFPLILLLVQGAAGNQSACRRRGGFCTFGSCRYPTTPVGRCSTFKVCCKRSARTSPLSKATKECSLPCVGQYQGHDPGVAASAQPWSQGCQH</sequence>
<feature type="signal peptide" evidence="1">
    <location>
        <begin position="1"/>
        <end position="20"/>
    </location>
</feature>
<feature type="chain" id="PRO_5034306378" description="Beta-defensin-like domain-containing protein" evidence="1">
    <location>
        <begin position="21"/>
        <end position="98"/>
    </location>
</feature>
<dbReference type="AlphaFoldDB" id="A0A8D2M1C8"/>
<evidence type="ECO:0000313" key="3">
    <source>
        <dbReference type="Ensembl" id="ENSZALP00000001673.1"/>
    </source>
</evidence>
<accession>A0A8D2M1C8</accession>
<dbReference type="GO" id="GO:0006952">
    <property type="term" value="P:defense response"/>
    <property type="evidence" value="ECO:0007669"/>
    <property type="project" value="InterPro"/>
</dbReference>
<dbReference type="SUPFAM" id="SSF57392">
    <property type="entry name" value="Defensin-like"/>
    <property type="match status" value="1"/>
</dbReference>
<dbReference type="Proteomes" id="UP000694413">
    <property type="component" value="Unassembled WGS sequence"/>
</dbReference>
<keyword evidence="4" id="KW-1185">Reference proteome</keyword>
<dbReference type="Ensembl" id="ENSZALT00000003059.1">
    <property type="protein sequence ID" value="ENSZALP00000001673.1"/>
    <property type="gene ID" value="ENSZALG00000001990.1"/>
</dbReference>
<protein>
    <recommendedName>
        <fullName evidence="2">Beta-defensin-like domain-containing protein</fullName>
    </recommendedName>
</protein>
<evidence type="ECO:0000259" key="2">
    <source>
        <dbReference type="Pfam" id="PF00711"/>
    </source>
</evidence>
<feature type="domain" description="Beta-defensin-like" evidence="2">
    <location>
        <begin position="22"/>
        <end position="55"/>
    </location>
</feature>
<reference evidence="3" key="1">
    <citation type="submission" date="2025-08" db="UniProtKB">
        <authorList>
            <consortium name="Ensembl"/>
        </authorList>
    </citation>
    <scope>IDENTIFICATION</scope>
</reference>
<reference evidence="3" key="2">
    <citation type="submission" date="2025-09" db="UniProtKB">
        <authorList>
            <consortium name="Ensembl"/>
        </authorList>
    </citation>
    <scope>IDENTIFICATION</scope>
</reference>
<evidence type="ECO:0000256" key="1">
    <source>
        <dbReference type="SAM" id="SignalP"/>
    </source>
</evidence>
<dbReference type="GO" id="GO:0005576">
    <property type="term" value="C:extracellular region"/>
    <property type="evidence" value="ECO:0007669"/>
    <property type="project" value="InterPro"/>
</dbReference>
<dbReference type="Gene3D" id="3.10.360.10">
    <property type="entry name" value="Antimicrobial Peptide, Beta-defensin 2, Chain A"/>
    <property type="match status" value="1"/>
</dbReference>
<dbReference type="InterPro" id="IPR001855">
    <property type="entry name" value="Defensin_beta-like"/>
</dbReference>
<proteinExistence type="predicted"/>
<evidence type="ECO:0000313" key="4">
    <source>
        <dbReference type="Proteomes" id="UP000694413"/>
    </source>
</evidence>
<organism evidence="3 4">
    <name type="scientific">Zonotrichia albicollis</name>
    <name type="common">White-throated sparrow</name>
    <name type="synonym">Fringilla albicollis</name>
    <dbReference type="NCBI Taxonomy" id="44394"/>
    <lineage>
        <taxon>Eukaryota</taxon>
        <taxon>Metazoa</taxon>
        <taxon>Chordata</taxon>
        <taxon>Craniata</taxon>
        <taxon>Vertebrata</taxon>
        <taxon>Euteleostomi</taxon>
        <taxon>Archelosauria</taxon>
        <taxon>Archosauria</taxon>
        <taxon>Dinosauria</taxon>
        <taxon>Saurischia</taxon>
        <taxon>Theropoda</taxon>
        <taxon>Coelurosauria</taxon>
        <taxon>Aves</taxon>
        <taxon>Neognathae</taxon>
        <taxon>Neoaves</taxon>
        <taxon>Telluraves</taxon>
        <taxon>Australaves</taxon>
        <taxon>Passeriformes</taxon>
        <taxon>Passerellidae</taxon>
        <taxon>Zonotrichia</taxon>
    </lineage>
</organism>
<dbReference type="Pfam" id="PF00711">
    <property type="entry name" value="Defensin_beta"/>
    <property type="match status" value="1"/>
</dbReference>